<reference evidence="2 3" key="1">
    <citation type="submission" date="2023-07" db="EMBL/GenBank/DDBJ databases">
        <title>Genomic Encyclopedia of Type Strains, Phase IV (KMG-IV): sequencing the most valuable type-strain genomes for metagenomic binning, comparative biology and taxonomic classification.</title>
        <authorList>
            <person name="Goeker M."/>
        </authorList>
    </citation>
    <scope>NUCLEOTIDE SEQUENCE [LARGE SCALE GENOMIC DNA]</scope>
    <source>
        <strain evidence="2 3">DSM 1112</strain>
    </source>
</reference>
<keyword evidence="1" id="KW-0472">Membrane</keyword>
<keyword evidence="1" id="KW-0812">Transmembrane</keyword>
<dbReference type="RefSeq" id="WP_307234043.1">
    <property type="nucleotide sequence ID" value="NZ_JAUSVF010000002.1"/>
</dbReference>
<organism evidence="2 3">
    <name type="scientific">Pararhizobium capsulatum DSM 1112</name>
    <dbReference type="NCBI Taxonomy" id="1121113"/>
    <lineage>
        <taxon>Bacteria</taxon>
        <taxon>Pseudomonadati</taxon>
        <taxon>Pseudomonadota</taxon>
        <taxon>Alphaproteobacteria</taxon>
        <taxon>Hyphomicrobiales</taxon>
        <taxon>Rhizobiaceae</taxon>
        <taxon>Rhizobium/Agrobacterium group</taxon>
        <taxon>Pararhizobium</taxon>
    </lineage>
</organism>
<dbReference type="EMBL" id="JAUSVF010000002">
    <property type="protein sequence ID" value="MDQ0322421.1"/>
    <property type="molecule type" value="Genomic_DNA"/>
</dbReference>
<evidence type="ECO:0000256" key="1">
    <source>
        <dbReference type="SAM" id="Phobius"/>
    </source>
</evidence>
<feature type="transmembrane region" description="Helical" evidence="1">
    <location>
        <begin position="21"/>
        <end position="44"/>
    </location>
</feature>
<keyword evidence="1" id="KW-1133">Transmembrane helix</keyword>
<protein>
    <submittedName>
        <fullName evidence="2">Uncharacterized protein YgiB involved in biofilm formation</fullName>
    </submittedName>
</protein>
<accession>A0ABU0BVY7</accession>
<keyword evidence="3" id="KW-1185">Reference proteome</keyword>
<evidence type="ECO:0000313" key="2">
    <source>
        <dbReference type="EMBL" id="MDQ0322421.1"/>
    </source>
</evidence>
<evidence type="ECO:0000313" key="3">
    <source>
        <dbReference type="Proteomes" id="UP001230207"/>
    </source>
</evidence>
<proteinExistence type="predicted"/>
<comment type="caution">
    <text evidence="2">The sequence shown here is derived from an EMBL/GenBank/DDBJ whole genome shotgun (WGS) entry which is preliminary data.</text>
</comment>
<sequence length="139" mass="15365">MSFAETKKQNDTKKNRTNEDIMKIVSVFIVAVAGFMLAGCVSGAGNYNTTSLGADCTVLMDGEKPLTRFYRPKEVYYTYAAGAGCTKIVPDTEIQIQKVDTISIGDHRVVMSLKSSKGLKVITLRRERGAYKTTERLIK</sequence>
<gene>
    <name evidence="2" type="ORF">QO002_004627</name>
</gene>
<dbReference type="Proteomes" id="UP001230207">
    <property type="component" value="Unassembled WGS sequence"/>
</dbReference>
<name>A0ABU0BVY7_9HYPH</name>